<evidence type="ECO:0000313" key="2">
    <source>
        <dbReference type="Proteomes" id="UP001596037"/>
    </source>
</evidence>
<organism evidence="1 2">
    <name type="scientific">Caenimonas terrae</name>
    <dbReference type="NCBI Taxonomy" id="696074"/>
    <lineage>
        <taxon>Bacteria</taxon>
        <taxon>Pseudomonadati</taxon>
        <taxon>Pseudomonadota</taxon>
        <taxon>Betaproteobacteria</taxon>
        <taxon>Burkholderiales</taxon>
        <taxon>Comamonadaceae</taxon>
        <taxon>Caenimonas</taxon>
    </lineage>
</organism>
<dbReference type="Proteomes" id="UP001596037">
    <property type="component" value="Unassembled WGS sequence"/>
</dbReference>
<proteinExistence type="predicted"/>
<reference evidence="2" key="1">
    <citation type="journal article" date="2019" name="Int. J. Syst. Evol. Microbiol.">
        <title>The Global Catalogue of Microorganisms (GCM) 10K type strain sequencing project: providing services to taxonomists for standard genome sequencing and annotation.</title>
        <authorList>
            <consortium name="The Broad Institute Genomics Platform"/>
            <consortium name="The Broad Institute Genome Sequencing Center for Infectious Disease"/>
            <person name="Wu L."/>
            <person name="Ma J."/>
        </authorList>
    </citation>
    <scope>NUCLEOTIDE SEQUENCE [LARGE SCALE GENOMIC DNA]</scope>
    <source>
        <strain evidence="2">CCUG 57401</strain>
    </source>
</reference>
<protein>
    <recommendedName>
        <fullName evidence="3">STAS/SEC14 domain-containing protein</fullName>
    </recommendedName>
</protein>
<dbReference type="EMBL" id="JBHSMF010000006">
    <property type="protein sequence ID" value="MFC5497415.1"/>
    <property type="molecule type" value="Genomic_DNA"/>
</dbReference>
<evidence type="ECO:0000313" key="1">
    <source>
        <dbReference type="EMBL" id="MFC5497415.1"/>
    </source>
</evidence>
<sequence length="117" mass="13037">MNLIVSTRTETKHLRFEVVGRWQYGDALQLAYLVKAAQSRAALDRFLIDLRRVTSEPDSTEKFMICDRLVRVFQPPVRVALVGDATLIDSDAVTVAADAPTIAVFAREGDALTWLMA</sequence>
<gene>
    <name evidence="1" type="ORF">ACFPOE_07710</name>
</gene>
<evidence type="ECO:0008006" key="3">
    <source>
        <dbReference type="Google" id="ProtNLM"/>
    </source>
</evidence>
<name>A0ABW0NA69_9BURK</name>
<comment type="caution">
    <text evidence="1">The sequence shown here is derived from an EMBL/GenBank/DDBJ whole genome shotgun (WGS) entry which is preliminary data.</text>
</comment>
<keyword evidence="2" id="KW-1185">Reference proteome</keyword>
<accession>A0ABW0NA69</accession>
<dbReference type="RefSeq" id="WP_376849475.1">
    <property type="nucleotide sequence ID" value="NZ_JBHSMF010000006.1"/>
</dbReference>